<evidence type="ECO:0000256" key="2">
    <source>
        <dbReference type="SAM" id="SignalP"/>
    </source>
</evidence>
<feature type="chain" id="PRO_5038690088" description="Lipoprotein" evidence="2">
    <location>
        <begin position="30"/>
        <end position="183"/>
    </location>
</feature>
<dbReference type="RefSeq" id="WP_150215881.1">
    <property type="nucleotide sequence ID" value="NZ_CP029192.1"/>
</dbReference>
<dbReference type="PROSITE" id="PS51257">
    <property type="entry name" value="PROKAR_LIPOPROTEIN"/>
    <property type="match status" value="1"/>
</dbReference>
<name>A0A5P2BTY9_STRVZ</name>
<dbReference type="AlphaFoldDB" id="A0A5P2BTY9"/>
<feature type="compositionally biased region" description="Basic and acidic residues" evidence="1">
    <location>
        <begin position="77"/>
        <end position="101"/>
    </location>
</feature>
<evidence type="ECO:0000256" key="1">
    <source>
        <dbReference type="SAM" id="MobiDB-lite"/>
    </source>
</evidence>
<feature type="signal peptide" evidence="2">
    <location>
        <begin position="1"/>
        <end position="29"/>
    </location>
</feature>
<feature type="compositionally biased region" description="Low complexity" evidence="1">
    <location>
        <begin position="102"/>
        <end position="117"/>
    </location>
</feature>
<dbReference type="EMBL" id="CP029192">
    <property type="protein sequence ID" value="QES33753.1"/>
    <property type="molecule type" value="Genomic_DNA"/>
</dbReference>
<organism evidence="3 4">
    <name type="scientific">Streptomyces venezuelae</name>
    <dbReference type="NCBI Taxonomy" id="54571"/>
    <lineage>
        <taxon>Bacteria</taxon>
        <taxon>Bacillati</taxon>
        <taxon>Actinomycetota</taxon>
        <taxon>Actinomycetes</taxon>
        <taxon>Kitasatosporales</taxon>
        <taxon>Streptomycetaceae</taxon>
        <taxon>Streptomyces</taxon>
    </lineage>
</organism>
<reference evidence="3 4" key="1">
    <citation type="submission" date="2018-05" db="EMBL/GenBank/DDBJ databases">
        <title>Streptomyces venezuelae.</title>
        <authorList>
            <person name="Kim W."/>
            <person name="Lee N."/>
            <person name="Cho B.-K."/>
        </authorList>
    </citation>
    <scope>NUCLEOTIDE SEQUENCE [LARGE SCALE GENOMIC DNA]</scope>
    <source>
        <strain evidence="3 4">ATCC 14584</strain>
    </source>
</reference>
<keyword evidence="2" id="KW-0732">Signal</keyword>
<evidence type="ECO:0008006" key="5">
    <source>
        <dbReference type="Google" id="ProtNLM"/>
    </source>
</evidence>
<dbReference type="InterPro" id="IPR006311">
    <property type="entry name" value="TAT_signal"/>
</dbReference>
<evidence type="ECO:0000313" key="4">
    <source>
        <dbReference type="Proteomes" id="UP000322927"/>
    </source>
</evidence>
<dbReference type="OrthoDB" id="4338952at2"/>
<dbReference type="PROSITE" id="PS51318">
    <property type="entry name" value="TAT"/>
    <property type="match status" value="1"/>
</dbReference>
<sequence length="183" mass="18908">MPSYRTAPRSRPGPRRRSLLAGAAGVASAALLAGCSDSADSAADERPSAARRLRAAAAKDSRELLRQYDAVLAAHPSLDKRLGPLRGEVKRHAEAFEKSTDDASPSPAASGTAAGSPPKAPSPSVAPDPDAAVRDLAKAERELADRRGRTLLDAPAEEGRLLASVAAAGAAHAYLLTETENDK</sequence>
<protein>
    <recommendedName>
        <fullName evidence="5">Lipoprotein</fullName>
    </recommendedName>
</protein>
<dbReference type="Proteomes" id="UP000322927">
    <property type="component" value="Chromosome"/>
</dbReference>
<gene>
    <name evidence="3" type="ORF">DEJ48_10470</name>
</gene>
<accession>A0A5P2BTY9</accession>
<feature type="region of interest" description="Disordered" evidence="1">
    <location>
        <begin position="76"/>
        <end position="131"/>
    </location>
</feature>
<proteinExistence type="predicted"/>
<feature type="region of interest" description="Disordered" evidence="1">
    <location>
        <begin position="1"/>
        <end position="21"/>
    </location>
</feature>
<evidence type="ECO:0000313" key="3">
    <source>
        <dbReference type="EMBL" id="QES33753.1"/>
    </source>
</evidence>